<gene>
    <name evidence="2" type="ORF">JOC86_000816</name>
</gene>
<accession>A0ABS2N8V1</accession>
<organism evidence="2 3">
    <name type="scientific">Rossellomorea pakistanensis</name>
    <dbReference type="NCBI Taxonomy" id="992288"/>
    <lineage>
        <taxon>Bacteria</taxon>
        <taxon>Bacillati</taxon>
        <taxon>Bacillota</taxon>
        <taxon>Bacilli</taxon>
        <taxon>Bacillales</taxon>
        <taxon>Bacillaceae</taxon>
        <taxon>Rossellomorea</taxon>
    </lineage>
</organism>
<dbReference type="Proteomes" id="UP001646157">
    <property type="component" value="Unassembled WGS sequence"/>
</dbReference>
<evidence type="ECO:0000313" key="2">
    <source>
        <dbReference type="EMBL" id="MBM7584279.1"/>
    </source>
</evidence>
<feature type="compositionally biased region" description="Basic and acidic residues" evidence="1">
    <location>
        <begin position="27"/>
        <end position="37"/>
    </location>
</feature>
<name>A0ABS2N8V1_9BACI</name>
<proteinExistence type="predicted"/>
<evidence type="ECO:0000313" key="3">
    <source>
        <dbReference type="Proteomes" id="UP001646157"/>
    </source>
</evidence>
<reference evidence="2 3" key="1">
    <citation type="submission" date="2021-01" db="EMBL/GenBank/DDBJ databases">
        <title>Genomic Encyclopedia of Type Strains, Phase IV (KMG-IV): sequencing the most valuable type-strain genomes for metagenomic binning, comparative biology and taxonomic classification.</title>
        <authorList>
            <person name="Goeker M."/>
        </authorList>
    </citation>
    <scope>NUCLEOTIDE SEQUENCE [LARGE SCALE GENOMIC DNA]</scope>
    <source>
        <strain evidence="2 3">DSM 24834</strain>
    </source>
</reference>
<keyword evidence="3" id="KW-1185">Reference proteome</keyword>
<dbReference type="RefSeq" id="WP_205168451.1">
    <property type="nucleotide sequence ID" value="NZ_JAFBDZ010000001.1"/>
</dbReference>
<comment type="caution">
    <text evidence="2">The sequence shown here is derived from an EMBL/GenBank/DDBJ whole genome shotgun (WGS) entry which is preliminary data.</text>
</comment>
<protein>
    <submittedName>
        <fullName evidence="2">Small acid-soluble spore protein L (Minor)</fullName>
    </submittedName>
</protein>
<evidence type="ECO:0000256" key="1">
    <source>
        <dbReference type="SAM" id="MobiDB-lite"/>
    </source>
</evidence>
<feature type="region of interest" description="Disordered" evidence="1">
    <location>
        <begin position="1"/>
        <end position="43"/>
    </location>
</feature>
<dbReference type="EMBL" id="JAFBDZ010000001">
    <property type="protein sequence ID" value="MBM7584279.1"/>
    <property type="molecule type" value="Genomic_DNA"/>
</dbReference>
<sequence>MSEQNKRNRGSKKYSGMTPQGDTEFAAEPKSKLENAAKKANKK</sequence>